<reference evidence="3" key="2">
    <citation type="journal article" date="2017" name="Nat. Plants">
        <title>The Aegilops tauschii genome reveals multiple impacts of transposons.</title>
        <authorList>
            <person name="Zhao G."/>
            <person name="Zou C."/>
            <person name="Li K."/>
            <person name="Wang K."/>
            <person name="Li T."/>
            <person name="Gao L."/>
            <person name="Zhang X."/>
            <person name="Wang H."/>
            <person name="Yang Z."/>
            <person name="Liu X."/>
            <person name="Jiang W."/>
            <person name="Mao L."/>
            <person name="Kong X."/>
            <person name="Jiao Y."/>
            <person name="Jia J."/>
        </authorList>
    </citation>
    <scope>NUCLEOTIDE SEQUENCE [LARGE SCALE GENOMIC DNA]</scope>
    <source>
        <strain evidence="3">cv. AL8/78</strain>
    </source>
</reference>
<dbReference type="InterPro" id="IPR026960">
    <property type="entry name" value="RVT-Znf"/>
</dbReference>
<evidence type="ECO:0000313" key="3">
    <source>
        <dbReference type="Proteomes" id="UP000015105"/>
    </source>
</evidence>
<dbReference type="EnsemblPlants" id="AET2Gv20482700.1">
    <property type="protein sequence ID" value="AET2Gv20482700.1"/>
    <property type="gene ID" value="AET2Gv20482700"/>
</dbReference>
<dbReference type="Pfam" id="PF13966">
    <property type="entry name" value="zf-RVT"/>
    <property type="match status" value="1"/>
</dbReference>
<keyword evidence="3" id="KW-1185">Reference proteome</keyword>
<dbReference type="Gramene" id="AET2Gv20482700.1">
    <property type="protein sequence ID" value="AET2Gv20482700.1"/>
    <property type="gene ID" value="AET2Gv20482700"/>
</dbReference>
<reference evidence="3" key="1">
    <citation type="journal article" date="2014" name="Science">
        <title>Ancient hybridizations among the ancestral genomes of bread wheat.</title>
        <authorList>
            <consortium name="International Wheat Genome Sequencing Consortium,"/>
            <person name="Marcussen T."/>
            <person name="Sandve S.R."/>
            <person name="Heier L."/>
            <person name="Spannagl M."/>
            <person name="Pfeifer M."/>
            <person name="Jakobsen K.S."/>
            <person name="Wulff B.B."/>
            <person name="Steuernagel B."/>
            <person name="Mayer K.F."/>
            <person name="Olsen O.A."/>
        </authorList>
    </citation>
    <scope>NUCLEOTIDE SEQUENCE [LARGE SCALE GENOMIC DNA]</scope>
    <source>
        <strain evidence="3">cv. AL8/78</strain>
    </source>
</reference>
<feature type="domain" description="Reverse transcriptase zinc-binding" evidence="1">
    <location>
        <begin position="26"/>
        <end position="110"/>
    </location>
</feature>
<name>A0A453BF04_AEGTS</name>
<sequence length="171" mass="20326">MLVHDFPLDDQAEDDITWKHANDGIYSAATAYKALFLGLTLSPMDRMVWKAWAPPKVKFFAWLALQDRIWTADRLEKRGWVNCGLCPLCNREQETGPHLFFKCRYTLRLWRSIIEKLGLPHVNIPDWHLDESVKEWWVKRTDDRNPNWHAMSSLVMLTSWTIWNERNARVF</sequence>
<protein>
    <recommendedName>
        <fullName evidence="1">Reverse transcriptase zinc-binding domain-containing protein</fullName>
    </recommendedName>
</protein>
<reference evidence="2" key="4">
    <citation type="submission" date="2019-03" db="UniProtKB">
        <authorList>
            <consortium name="EnsemblPlants"/>
        </authorList>
    </citation>
    <scope>IDENTIFICATION</scope>
</reference>
<reference evidence="2" key="5">
    <citation type="journal article" date="2021" name="G3 (Bethesda)">
        <title>Aegilops tauschii genome assembly Aet v5.0 features greater sequence contiguity and improved annotation.</title>
        <authorList>
            <person name="Wang L."/>
            <person name="Zhu T."/>
            <person name="Rodriguez J.C."/>
            <person name="Deal K.R."/>
            <person name="Dubcovsky J."/>
            <person name="McGuire P.E."/>
            <person name="Lux T."/>
            <person name="Spannagl M."/>
            <person name="Mayer K.F.X."/>
            <person name="Baldrich P."/>
            <person name="Meyers B.C."/>
            <person name="Huo N."/>
            <person name="Gu Y.Q."/>
            <person name="Zhou H."/>
            <person name="Devos K.M."/>
            <person name="Bennetzen J.L."/>
            <person name="Unver T."/>
            <person name="Budak H."/>
            <person name="Gulick P.J."/>
            <person name="Galiba G."/>
            <person name="Kalapos B."/>
            <person name="Nelson D.R."/>
            <person name="Li P."/>
            <person name="You F.M."/>
            <person name="Luo M.C."/>
            <person name="Dvorak J."/>
        </authorList>
    </citation>
    <scope>NUCLEOTIDE SEQUENCE [LARGE SCALE GENOMIC DNA]</scope>
    <source>
        <strain evidence="2">cv. AL8/78</strain>
    </source>
</reference>
<evidence type="ECO:0000259" key="1">
    <source>
        <dbReference type="Pfam" id="PF13966"/>
    </source>
</evidence>
<dbReference type="AlphaFoldDB" id="A0A453BF04"/>
<accession>A0A453BF04</accession>
<evidence type="ECO:0000313" key="2">
    <source>
        <dbReference type="EnsemblPlants" id="AET2Gv20482700.1"/>
    </source>
</evidence>
<organism evidence="2 3">
    <name type="scientific">Aegilops tauschii subsp. strangulata</name>
    <name type="common">Goatgrass</name>
    <dbReference type="NCBI Taxonomy" id="200361"/>
    <lineage>
        <taxon>Eukaryota</taxon>
        <taxon>Viridiplantae</taxon>
        <taxon>Streptophyta</taxon>
        <taxon>Embryophyta</taxon>
        <taxon>Tracheophyta</taxon>
        <taxon>Spermatophyta</taxon>
        <taxon>Magnoliopsida</taxon>
        <taxon>Liliopsida</taxon>
        <taxon>Poales</taxon>
        <taxon>Poaceae</taxon>
        <taxon>BOP clade</taxon>
        <taxon>Pooideae</taxon>
        <taxon>Triticodae</taxon>
        <taxon>Triticeae</taxon>
        <taxon>Triticinae</taxon>
        <taxon>Aegilops</taxon>
    </lineage>
</organism>
<proteinExistence type="predicted"/>
<reference evidence="2" key="3">
    <citation type="journal article" date="2017" name="Nature">
        <title>Genome sequence of the progenitor of the wheat D genome Aegilops tauschii.</title>
        <authorList>
            <person name="Luo M.C."/>
            <person name="Gu Y.Q."/>
            <person name="Puiu D."/>
            <person name="Wang H."/>
            <person name="Twardziok S.O."/>
            <person name="Deal K.R."/>
            <person name="Huo N."/>
            <person name="Zhu T."/>
            <person name="Wang L."/>
            <person name="Wang Y."/>
            <person name="McGuire P.E."/>
            <person name="Liu S."/>
            <person name="Long H."/>
            <person name="Ramasamy R.K."/>
            <person name="Rodriguez J.C."/>
            <person name="Van S.L."/>
            <person name="Yuan L."/>
            <person name="Wang Z."/>
            <person name="Xia Z."/>
            <person name="Xiao L."/>
            <person name="Anderson O.D."/>
            <person name="Ouyang S."/>
            <person name="Liang Y."/>
            <person name="Zimin A.V."/>
            <person name="Pertea G."/>
            <person name="Qi P."/>
            <person name="Bennetzen J.L."/>
            <person name="Dai X."/>
            <person name="Dawson M.W."/>
            <person name="Muller H.G."/>
            <person name="Kugler K."/>
            <person name="Rivarola-Duarte L."/>
            <person name="Spannagl M."/>
            <person name="Mayer K.F.X."/>
            <person name="Lu F.H."/>
            <person name="Bevan M.W."/>
            <person name="Leroy P."/>
            <person name="Li P."/>
            <person name="You F.M."/>
            <person name="Sun Q."/>
            <person name="Liu Z."/>
            <person name="Lyons E."/>
            <person name="Wicker T."/>
            <person name="Salzberg S.L."/>
            <person name="Devos K.M."/>
            <person name="Dvorak J."/>
        </authorList>
    </citation>
    <scope>NUCLEOTIDE SEQUENCE [LARGE SCALE GENOMIC DNA]</scope>
    <source>
        <strain evidence="2">cv. AL8/78</strain>
    </source>
</reference>
<dbReference type="STRING" id="200361.A0A453BF04"/>
<dbReference type="Proteomes" id="UP000015105">
    <property type="component" value="Chromosome 2D"/>
</dbReference>